<feature type="signal peptide" evidence="1">
    <location>
        <begin position="1"/>
        <end position="25"/>
    </location>
</feature>
<dbReference type="RefSeq" id="WP_348387186.1">
    <property type="nucleotide sequence ID" value="NZ_CP134146.1"/>
</dbReference>
<name>A0ABY9TGX2_9GAMM</name>
<organism evidence="2 3">
    <name type="scientific">Thalassotalea nanhaiensis</name>
    <dbReference type="NCBI Taxonomy" id="3065648"/>
    <lineage>
        <taxon>Bacteria</taxon>
        <taxon>Pseudomonadati</taxon>
        <taxon>Pseudomonadota</taxon>
        <taxon>Gammaproteobacteria</taxon>
        <taxon>Alteromonadales</taxon>
        <taxon>Colwelliaceae</taxon>
        <taxon>Thalassotalea</taxon>
    </lineage>
</organism>
<keyword evidence="3" id="KW-1185">Reference proteome</keyword>
<feature type="chain" id="PRO_5045544859" evidence="1">
    <location>
        <begin position="26"/>
        <end position="116"/>
    </location>
</feature>
<dbReference type="Proteomes" id="UP001248581">
    <property type="component" value="Chromosome"/>
</dbReference>
<sequence>MKSLKAMATLVLLTSTIVVSNSAVARDKGRNSEGAPVVFVTSQGLYYDSIALGDLPPRGNFQQLVPTMNGLTTEFGPGDEGHLGGRWWIDLTDDGVMNEGDKFFLCPLLGPGRTTL</sequence>
<protein>
    <submittedName>
        <fullName evidence="2">Uncharacterized protein</fullName>
    </submittedName>
</protein>
<accession>A0ABY9TGX2</accession>
<evidence type="ECO:0000256" key="1">
    <source>
        <dbReference type="SAM" id="SignalP"/>
    </source>
</evidence>
<reference evidence="3" key="1">
    <citation type="submission" date="2023-09" db="EMBL/GenBank/DDBJ databases">
        <authorList>
            <person name="Li S."/>
            <person name="Li X."/>
            <person name="Zhang C."/>
            <person name="Zhao Z."/>
        </authorList>
    </citation>
    <scope>NUCLEOTIDE SEQUENCE [LARGE SCALE GENOMIC DNA]</scope>
    <source>
        <strain evidence="3">SQ345</strain>
    </source>
</reference>
<dbReference type="EMBL" id="CP134146">
    <property type="protein sequence ID" value="WNC68028.1"/>
    <property type="molecule type" value="Genomic_DNA"/>
</dbReference>
<proteinExistence type="predicted"/>
<evidence type="ECO:0000313" key="2">
    <source>
        <dbReference type="EMBL" id="WNC68028.1"/>
    </source>
</evidence>
<keyword evidence="1" id="KW-0732">Signal</keyword>
<evidence type="ECO:0000313" key="3">
    <source>
        <dbReference type="Proteomes" id="UP001248581"/>
    </source>
</evidence>
<gene>
    <name evidence="2" type="ORF">RI845_16070</name>
</gene>